<keyword evidence="3" id="KW-1185">Reference proteome</keyword>
<evidence type="ECO:0000256" key="1">
    <source>
        <dbReference type="SAM" id="MobiDB-lite"/>
    </source>
</evidence>
<protein>
    <submittedName>
        <fullName evidence="2">Hydrolase</fullName>
    </submittedName>
</protein>
<organism evidence="2 3">
    <name type="scientific">Actinorhabdospora filicis</name>
    <dbReference type="NCBI Taxonomy" id="1785913"/>
    <lineage>
        <taxon>Bacteria</taxon>
        <taxon>Bacillati</taxon>
        <taxon>Actinomycetota</taxon>
        <taxon>Actinomycetes</taxon>
        <taxon>Micromonosporales</taxon>
        <taxon>Micromonosporaceae</taxon>
        <taxon>Actinorhabdospora</taxon>
    </lineage>
</organism>
<dbReference type="NCBIfam" id="TIGR03624">
    <property type="entry name" value="putative hydrolase"/>
    <property type="match status" value="1"/>
</dbReference>
<feature type="compositionally biased region" description="Acidic residues" evidence="1">
    <location>
        <begin position="425"/>
        <end position="437"/>
    </location>
</feature>
<name>A0A9W6STW6_9ACTN</name>
<dbReference type="SUPFAM" id="SSF55486">
    <property type="entry name" value="Metalloproteases ('zincins'), catalytic domain"/>
    <property type="match status" value="1"/>
</dbReference>
<dbReference type="InterPro" id="IPR018766">
    <property type="entry name" value="Zinicin_2"/>
</dbReference>
<dbReference type="EMBL" id="BSTX01000008">
    <property type="protein sequence ID" value="GLZ81988.1"/>
    <property type="molecule type" value="Genomic_DNA"/>
</dbReference>
<dbReference type="AlphaFoldDB" id="A0A9W6STW6"/>
<accession>A0A9W6STW6</accession>
<dbReference type="Gene3D" id="1.20.150.30">
    <property type="entry name" value="Zincin-like metallopeptidase, N-terminal domain"/>
    <property type="match status" value="1"/>
</dbReference>
<dbReference type="PANTHER" id="PTHR39420:SF2">
    <property type="entry name" value="HYDROLASE"/>
    <property type="match status" value="1"/>
</dbReference>
<dbReference type="InterPro" id="IPR042271">
    <property type="entry name" value="Zinicin_2_N"/>
</dbReference>
<dbReference type="Pfam" id="PF10103">
    <property type="entry name" value="Zincin_2"/>
    <property type="match status" value="1"/>
</dbReference>
<feature type="region of interest" description="Disordered" evidence="1">
    <location>
        <begin position="405"/>
        <end position="443"/>
    </location>
</feature>
<comment type="caution">
    <text evidence="2">The sequence shown here is derived from an EMBL/GenBank/DDBJ whole genome shotgun (WGS) entry which is preliminary data.</text>
</comment>
<keyword evidence="2" id="KW-0378">Hydrolase</keyword>
<dbReference type="PANTHER" id="PTHR39420">
    <property type="match status" value="1"/>
</dbReference>
<sequence length="443" mass="47142">MSTDNPFGFDLSGGMPDPNDPKVRQMLAQFQQMMAASTSKSGPVNWDMARQLAENAVRAEDPGVDGVARTKATEALRLADLWLDPTTSLPSGVSATEAWSRLDWIANTIDTWKRLCDPVATKMVASMGELVPEDMKAMLGPMADIMKGLGSVMFGSQLGQALAGLATEVLTSTEIGIPLGAKGHAALIPANLAAYGTDHELPEDEVRLYMALREAAHHRLYEHVPWLRAYVLGTVEAYASGIHIDASAVEDAVSEIDPSRPETMQGLDLSEVLKPTDTPAQKAALARLETVLALIAGWVTHVVGEAAGDRLPSLPQLAELFQRRRAAGGPAEQTFATLVGLELRPKRLREAVTLWAKLTEARGVEGRDAVWEHPDLLPDAEALGDPDGWVSGGFDLGEIDMSFFEESLKEDSGSGSGPDGGADSGSDDAPGEGEQGDGPDAKK</sequence>
<dbReference type="Proteomes" id="UP001165079">
    <property type="component" value="Unassembled WGS sequence"/>
</dbReference>
<evidence type="ECO:0000313" key="2">
    <source>
        <dbReference type="EMBL" id="GLZ81988.1"/>
    </source>
</evidence>
<feature type="compositionally biased region" description="Gly residues" evidence="1">
    <location>
        <begin position="414"/>
        <end position="423"/>
    </location>
</feature>
<dbReference type="GO" id="GO:0016787">
    <property type="term" value="F:hydrolase activity"/>
    <property type="evidence" value="ECO:0007669"/>
    <property type="project" value="UniProtKB-KW"/>
</dbReference>
<evidence type="ECO:0000313" key="3">
    <source>
        <dbReference type="Proteomes" id="UP001165079"/>
    </source>
</evidence>
<gene>
    <name evidence="2" type="ORF">Afil01_67950</name>
</gene>
<proteinExistence type="predicted"/>
<reference evidence="2" key="1">
    <citation type="submission" date="2023-03" db="EMBL/GenBank/DDBJ databases">
        <title>Actinorhabdospora filicis NBRC 111898.</title>
        <authorList>
            <person name="Ichikawa N."/>
            <person name="Sato H."/>
            <person name="Tonouchi N."/>
        </authorList>
    </citation>
    <scope>NUCLEOTIDE SEQUENCE</scope>
    <source>
        <strain evidence="2">NBRC 111898</strain>
    </source>
</reference>